<dbReference type="Proteomes" id="UP000807306">
    <property type="component" value="Unassembled WGS sequence"/>
</dbReference>
<accession>A0A9P6JP61</accession>
<comment type="caution">
    <text evidence="1">The sequence shown here is derived from an EMBL/GenBank/DDBJ whole genome shotgun (WGS) entry which is preliminary data.</text>
</comment>
<evidence type="ECO:0000313" key="2">
    <source>
        <dbReference type="EMBL" id="KAF9529349.1"/>
    </source>
</evidence>
<evidence type="ECO:0000313" key="3">
    <source>
        <dbReference type="Proteomes" id="UP000807306"/>
    </source>
</evidence>
<dbReference type="EMBL" id="MU157846">
    <property type="protein sequence ID" value="KAF9529349.1"/>
    <property type="molecule type" value="Genomic_DNA"/>
</dbReference>
<feature type="non-terminal residue" evidence="1">
    <location>
        <position position="56"/>
    </location>
</feature>
<organism evidence="1 3">
    <name type="scientific">Crepidotus variabilis</name>
    <dbReference type="NCBI Taxonomy" id="179855"/>
    <lineage>
        <taxon>Eukaryota</taxon>
        <taxon>Fungi</taxon>
        <taxon>Dikarya</taxon>
        <taxon>Basidiomycota</taxon>
        <taxon>Agaricomycotina</taxon>
        <taxon>Agaricomycetes</taxon>
        <taxon>Agaricomycetidae</taxon>
        <taxon>Agaricales</taxon>
        <taxon>Agaricineae</taxon>
        <taxon>Crepidotaceae</taxon>
        <taxon>Crepidotus</taxon>
    </lineage>
</organism>
<keyword evidence="3" id="KW-1185">Reference proteome</keyword>
<dbReference type="AlphaFoldDB" id="A0A9P6JP61"/>
<sequence>MDDCHLRQRLPLMTHQVCRISSNVSQMNSRATSKRLKVVTRSLLFPWLVGTSAMKC</sequence>
<proteinExistence type="predicted"/>
<protein>
    <submittedName>
        <fullName evidence="1">Uncharacterized protein</fullName>
    </submittedName>
</protein>
<reference evidence="1" key="1">
    <citation type="submission" date="2020-11" db="EMBL/GenBank/DDBJ databases">
        <authorList>
            <consortium name="DOE Joint Genome Institute"/>
            <person name="Ahrendt S."/>
            <person name="Riley R."/>
            <person name="Andreopoulos W."/>
            <person name="Labutti K."/>
            <person name="Pangilinan J."/>
            <person name="Ruiz-Duenas F.J."/>
            <person name="Barrasa J.M."/>
            <person name="Sanchez-Garcia M."/>
            <person name="Camarero S."/>
            <person name="Miyauchi S."/>
            <person name="Serrano A."/>
            <person name="Linde D."/>
            <person name="Babiker R."/>
            <person name="Drula E."/>
            <person name="Ayuso-Fernandez I."/>
            <person name="Pacheco R."/>
            <person name="Padilla G."/>
            <person name="Ferreira P."/>
            <person name="Barriuso J."/>
            <person name="Kellner H."/>
            <person name="Castanera R."/>
            <person name="Alfaro M."/>
            <person name="Ramirez L."/>
            <person name="Pisabarro A.G."/>
            <person name="Kuo A."/>
            <person name="Tritt A."/>
            <person name="Lipzen A."/>
            <person name="He G."/>
            <person name="Yan M."/>
            <person name="Ng V."/>
            <person name="Cullen D."/>
            <person name="Martin F."/>
            <person name="Rosso M.-N."/>
            <person name="Henrissat B."/>
            <person name="Hibbett D."/>
            <person name="Martinez A.T."/>
            <person name="Grigoriev I.V."/>
        </authorList>
    </citation>
    <scope>NUCLEOTIDE SEQUENCE</scope>
    <source>
        <strain evidence="1">CBS 506.95</strain>
    </source>
</reference>
<name>A0A9P6JP61_9AGAR</name>
<gene>
    <name evidence="2" type="ORF">CPB83DRAFT_852513</name>
    <name evidence="1" type="ORF">CPB83DRAFT_856247</name>
</gene>
<evidence type="ECO:0000313" key="1">
    <source>
        <dbReference type="EMBL" id="KAF9527478.1"/>
    </source>
</evidence>
<dbReference type="EMBL" id="MU157861">
    <property type="protein sequence ID" value="KAF9527478.1"/>
    <property type="molecule type" value="Genomic_DNA"/>
</dbReference>